<proteinExistence type="predicted"/>
<comment type="caution">
    <text evidence="2">The sequence shown here is derived from an EMBL/GenBank/DDBJ whole genome shotgun (WGS) entry which is preliminary data.</text>
</comment>
<feature type="transmembrane region" description="Helical" evidence="1">
    <location>
        <begin position="74"/>
        <end position="95"/>
    </location>
</feature>
<keyword evidence="1" id="KW-1133">Transmembrane helix</keyword>
<accession>A0A8J8C8X9</accession>
<evidence type="ECO:0000256" key="1">
    <source>
        <dbReference type="SAM" id="Phobius"/>
    </source>
</evidence>
<sequence length="123" mass="13673">MPSDETYNWVVHAIAPGLTGVFVIFVILYGLIIAQQLLLSFLVALFGIAVYIAWIALSSTENTREMPSDETYKWIVHAIALGLTGVFVIFVLFYGLIIAQQFLLSFLIALFGLALYIAWVILS</sequence>
<feature type="transmembrane region" description="Helical" evidence="1">
    <location>
        <begin position="102"/>
        <end position="122"/>
    </location>
</feature>
<organism evidence="2 3">
    <name type="scientific">Haloarcula salinisoli</name>
    <dbReference type="NCBI Taxonomy" id="2487746"/>
    <lineage>
        <taxon>Archaea</taxon>
        <taxon>Methanobacteriati</taxon>
        <taxon>Methanobacteriota</taxon>
        <taxon>Stenosarchaea group</taxon>
        <taxon>Halobacteria</taxon>
        <taxon>Halobacteriales</taxon>
        <taxon>Haloarculaceae</taxon>
        <taxon>Haloarcula</taxon>
    </lineage>
</organism>
<gene>
    <name evidence="2" type="ORF">EGD98_15165</name>
</gene>
<name>A0A8J8C8X9_9EURY</name>
<dbReference type="AlphaFoldDB" id="A0A8J8C8X9"/>
<keyword evidence="1" id="KW-0812">Transmembrane</keyword>
<protein>
    <submittedName>
        <fullName evidence="2">Uncharacterized protein</fullName>
    </submittedName>
</protein>
<evidence type="ECO:0000313" key="2">
    <source>
        <dbReference type="EMBL" id="MBX0305006.1"/>
    </source>
</evidence>
<dbReference type="Proteomes" id="UP000783863">
    <property type="component" value="Unassembled WGS sequence"/>
</dbReference>
<dbReference type="EMBL" id="RKLQ01000002">
    <property type="protein sequence ID" value="MBX0305006.1"/>
    <property type="molecule type" value="Genomic_DNA"/>
</dbReference>
<feature type="transmembrane region" description="Helical" evidence="1">
    <location>
        <begin position="37"/>
        <end position="54"/>
    </location>
</feature>
<reference evidence="2" key="1">
    <citation type="submission" date="2021-06" db="EMBL/GenBank/DDBJ databases">
        <title>Halomicroarcula sp. F24A a new haloarchaeum isolated from saline soil.</title>
        <authorList>
            <person name="Duran-Viseras A."/>
            <person name="Sanchez-Porro C."/>
            <person name="Ventosa A."/>
        </authorList>
    </citation>
    <scope>NUCLEOTIDE SEQUENCE</scope>
    <source>
        <strain evidence="2">F24A</strain>
    </source>
</reference>
<feature type="transmembrane region" description="Helical" evidence="1">
    <location>
        <begin position="6"/>
        <end position="30"/>
    </location>
</feature>
<evidence type="ECO:0000313" key="3">
    <source>
        <dbReference type="Proteomes" id="UP000783863"/>
    </source>
</evidence>
<keyword evidence="3" id="KW-1185">Reference proteome</keyword>
<dbReference type="RefSeq" id="WP_220589202.1">
    <property type="nucleotide sequence ID" value="NZ_RKLQ01000002.1"/>
</dbReference>
<keyword evidence="1" id="KW-0472">Membrane</keyword>